<protein>
    <submittedName>
        <fullName evidence="10">Bidirectional sugar transporter SWEET5-like</fullName>
    </submittedName>
</protein>
<keyword evidence="11" id="KW-1185">Reference proteome</keyword>
<dbReference type="Gene3D" id="1.20.1280.290">
    <property type="match status" value="2"/>
</dbReference>
<organism evidence="10 11">
    <name type="scientific">Pyrus ussuriensis x Pyrus communis</name>
    <dbReference type="NCBI Taxonomy" id="2448454"/>
    <lineage>
        <taxon>Eukaryota</taxon>
        <taxon>Viridiplantae</taxon>
        <taxon>Streptophyta</taxon>
        <taxon>Embryophyta</taxon>
        <taxon>Tracheophyta</taxon>
        <taxon>Spermatophyta</taxon>
        <taxon>Magnoliopsida</taxon>
        <taxon>eudicotyledons</taxon>
        <taxon>Gunneridae</taxon>
        <taxon>Pentapetalae</taxon>
        <taxon>rosids</taxon>
        <taxon>fabids</taxon>
        <taxon>Rosales</taxon>
        <taxon>Rosaceae</taxon>
        <taxon>Amygdaloideae</taxon>
        <taxon>Maleae</taxon>
        <taxon>Pyrus</taxon>
    </lineage>
</organism>
<keyword evidence="8 9" id="KW-0472">Membrane</keyword>
<proteinExistence type="inferred from homology"/>
<dbReference type="Proteomes" id="UP000327157">
    <property type="component" value="Chromosome 9"/>
</dbReference>
<dbReference type="OrthoDB" id="409725at2759"/>
<keyword evidence="6" id="KW-0677">Repeat</keyword>
<evidence type="ECO:0000256" key="6">
    <source>
        <dbReference type="ARBA" id="ARBA00022737"/>
    </source>
</evidence>
<dbReference type="GO" id="GO:0051260">
    <property type="term" value="P:protein homooligomerization"/>
    <property type="evidence" value="ECO:0007669"/>
    <property type="project" value="UniProtKB-ARBA"/>
</dbReference>
<evidence type="ECO:0000256" key="9">
    <source>
        <dbReference type="SAM" id="Phobius"/>
    </source>
</evidence>
<accession>A0A5N5GHU3</accession>
<dbReference type="InterPro" id="IPR004316">
    <property type="entry name" value="SWEET_rpt"/>
</dbReference>
<evidence type="ECO:0000256" key="1">
    <source>
        <dbReference type="ARBA" id="ARBA00004127"/>
    </source>
</evidence>
<feature type="transmembrane region" description="Helical" evidence="9">
    <location>
        <begin position="6"/>
        <end position="27"/>
    </location>
</feature>
<dbReference type="PANTHER" id="PTHR10791">
    <property type="entry name" value="RAG1-ACTIVATING PROTEIN 1"/>
    <property type="match status" value="1"/>
</dbReference>
<dbReference type="EMBL" id="SMOL01000458">
    <property type="protein sequence ID" value="KAB2613122.1"/>
    <property type="molecule type" value="Genomic_DNA"/>
</dbReference>
<evidence type="ECO:0000256" key="7">
    <source>
        <dbReference type="ARBA" id="ARBA00022989"/>
    </source>
</evidence>
<comment type="caution">
    <text evidence="10">The sequence shown here is derived from an EMBL/GenBank/DDBJ whole genome shotgun (WGS) entry which is preliminary data.</text>
</comment>
<reference evidence="10 11" key="1">
    <citation type="submission" date="2019-09" db="EMBL/GenBank/DDBJ databases">
        <authorList>
            <person name="Ou C."/>
        </authorList>
    </citation>
    <scope>NUCLEOTIDE SEQUENCE [LARGE SCALE GENOMIC DNA]</scope>
    <source>
        <strain evidence="10">S2</strain>
        <tissue evidence="10">Leaf</tissue>
    </source>
</reference>
<evidence type="ECO:0000256" key="2">
    <source>
        <dbReference type="ARBA" id="ARBA00007809"/>
    </source>
</evidence>
<name>A0A5N5GHU3_9ROSA</name>
<keyword evidence="7 9" id="KW-1133">Transmembrane helix</keyword>
<dbReference type="PANTHER" id="PTHR10791:SF159">
    <property type="entry name" value="BIDIRECTIONAL SUGAR TRANSPORTER SWEET5"/>
    <property type="match status" value="1"/>
</dbReference>
<dbReference type="AlphaFoldDB" id="A0A5N5GHU3"/>
<dbReference type="GO" id="GO:0016020">
    <property type="term" value="C:membrane"/>
    <property type="evidence" value="ECO:0007669"/>
    <property type="project" value="InterPro"/>
</dbReference>
<keyword evidence="5 9" id="KW-0812">Transmembrane</keyword>
<dbReference type="Pfam" id="PF03083">
    <property type="entry name" value="MtN3_slv"/>
    <property type="match status" value="2"/>
</dbReference>
<comment type="subcellular location">
    <subcellularLocation>
        <location evidence="1">Endomembrane system</location>
        <topology evidence="1">Multi-pass membrane protein</topology>
    </subcellularLocation>
</comment>
<comment type="similarity">
    <text evidence="2">Belongs to the SWEET sugar transporter family.</text>
</comment>
<evidence type="ECO:0000256" key="4">
    <source>
        <dbReference type="ARBA" id="ARBA00022597"/>
    </source>
</evidence>
<evidence type="ECO:0000313" key="10">
    <source>
        <dbReference type="EMBL" id="KAB2613122.1"/>
    </source>
</evidence>
<evidence type="ECO:0000313" key="11">
    <source>
        <dbReference type="Proteomes" id="UP000327157"/>
    </source>
</evidence>
<dbReference type="GO" id="GO:0012505">
    <property type="term" value="C:endomembrane system"/>
    <property type="evidence" value="ECO:0007669"/>
    <property type="project" value="UniProtKB-SubCell"/>
</dbReference>
<sequence>MVNPALIRAIVGIIGNIISFGLFISPVPTFAKIIKQKSVGEFRPDPCIATLLNCALWSFGCPNVHPDSLLVLTINGTGLRNIIIALLAEAALFAILLQIRSMIIGILCIVLNIIIYASSLTVMKMVIKTKSVKYMPFSLSFANFCNGIVWSIYAAFLKVLDPYILFPKALGSLSGEVQLILYATYYKTTNWDEDDEKPKSDVQISNV</sequence>
<dbReference type="GO" id="GO:0051119">
    <property type="term" value="F:sugar transmembrane transporter activity"/>
    <property type="evidence" value="ECO:0007669"/>
    <property type="project" value="InterPro"/>
</dbReference>
<feature type="transmembrane region" description="Helical" evidence="9">
    <location>
        <begin position="103"/>
        <end position="122"/>
    </location>
</feature>
<feature type="transmembrane region" description="Helical" evidence="9">
    <location>
        <begin position="134"/>
        <end position="156"/>
    </location>
</feature>
<gene>
    <name evidence="10" type="ORF">D8674_035438</name>
</gene>
<dbReference type="FunFam" id="1.20.1280.290:FF:000002">
    <property type="entry name" value="Bidirectional sugar transporter SWEET"/>
    <property type="match status" value="1"/>
</dbReference>
<keyword evidence="4 10" id="KW-0762">Sugar transport</keyword>
<evidence type="ECO:0000256" key="5">
    <source>
        <dbReference type="ARBA" id="ARBA00022692"/>
    </source>
</evidence>
<reference evidence="11" key="2">
    <citation type="submission" date="2019-10" db="EMBL/GenBank/DDBJ databases">
        <title>A de novo genome assembly of a pear dwarfing rootstock.</title>
        <authorList>
            <person name="Wang F."/>
            <person name="Wang J."/>
            <person name="Li S."/>
            <person name="Zhang Y."/>
            <person name="Fang M."/>
            <person name="Ma L."/>
            <person name="Zhao Y."/>
            <person name="Jiang S."/>
        </authorList>
    </citation>
    <scope>NUCLEOTIDE SEQUENCE [LARGE SCALE GENOMIC DNA]</scope>
</reference>
<dbReference type="InterPro" id="IPR047664">
    <property type="entry name" value="SWEET"/>
</dbReference>
<evidence type="ECO:0000256" key="3">
    <source>
        <dbReference type="ARBA" id="ARBA00022448"/>
    </source>
</evidence>
<reference evidence="10 11" key="3">
    <citation type="submission" date="2019-11" db="EMBL/GenBank/DDBJ databases">
        <title>A de novo genome assembly of a pear dwarfing rootstock.</title>
        <authorList>
            <person name="Wang F."/>
            <person name="Wang J."/>
            <person name="Li S."/>
            <person name="Zhang Y."/>
            <person name="Fang M."/>
            <person name="Ma L."/>
            <person name="Zhao Y."/>
            <person name="Jiang S."/>
        </authorList>
    </citation>
    <scope>NUCLEOTIDE SEQUENCE [LARGE SCALE GENOMIC DNA]</scope>
    <source>
        <strain evidence="10">S2</strain>
        <tissue evidence="10">Leaf</tissue>
    </source>
</reference>
<evidence type="ECO:0000256" key="8">
    <source>
        <dbReference type="ARBA" id="ARBA00023136"/>
    </source>
</evidence>
<keyword evidence="3" id="KW-0813">Transport</keyword>
<feature type="transmembrane region" description="Helical" evidence="9">
    <location>
        <begin position="78"/>
        <end position="97"/>
    </location>
</feature>